<dbReference type="Proteomes" id="UP000887576">
    <property type="component" value="Unplaced"/>
</dbReference>
<protein>
    <submittedName>
        <fullName evidence="2">C6 domain-containing protein</fullName>
    </submittedName>
</protein>
<accession>A0AC34R8D1</accession>
<reference evidence="2" key="1">
    <citation type="submission" date="2022-11" db="UniProtKB">
        <authorList>
            <consortium name="WormBaseParasite"/>
        </authorList>
    </citation>
    <scope>IDENTIFICATION</scope>
</reference>
<dbReference type="WBParaSite" id="JU765_v2.g453.t1">
    <property type="protein sequence ID" value="JU765_v2.g453.t1"/>
    <property type="gene ID" value="JU765_v2.g453"/>
</dbReference>
<sequence length="518" mass="52618">MVVTCPASGINLIDLLLNNMVVNAAQPGPVSQTLTCSANAVWTNQGTTVTQVSCTAMENCRSCIASDLDLVAGTVTPTATTPALDATNCLSMVITCPASSTKEIDLLFNGVVAATKEPGPTTATVTCSAGGAWMFNGMTTTLASCNVVPTCRSCLATDVALIAGTVTPTSATPTTNAQNCLTMVVTCPASSADQISLLFGTVTATTMQPGPVTGTLTCSATGTWNFQGTTTTQASCTVTKTCKSCLASDITLTAGALTPTAGTPTLDATGCLTMAITCPVGGNDEVDILFGGTVVGMMQPGPITRTVTCNANGQWNFQGTVTTVASCARVVTCRSCVASSVTLTPGTITPTAGTPTPNAQNCLAMPITCPANRMDLINLLFDATTAASMQPGPATQSVTCSATGMWQFNAVTVSAASCQAVKNCKSCTLFDITLIAGTITPTAGTPVLNAMGCWAMPISCVGTQRKQMFINGNTPLGLSSLGTITNTFTCNASGQWGIMILTVSIPVTSVECRIVMIG</sequence>
<evidence type="ECO:0000313" key="2">
    <source>
        <dbReference type="WBParaSite" id="JU765_v2.g453.t1"/>
    </source>
</evidence>
<name>A0AC34R8D1_9BILA</name>
<organism evidence="1 2">
    <name type="scientific">Panagrolaimus sp. JU765</name>
    <dbReference type="NCBI Taxonomy" id="591449"/>
    <lineage>
        <taxon>Eukaryota</taxon>
        <taxon>Metazoa</taxon>
        <taxon>Ecdysozoa</taxon>
        <taxon>Nematoda</taxon>
        <taxon>Chromadorea</taxon>
        <taxon>Rhabditida</taxon>
        <taxon>Tylenchina</taxon>
        <taxon>Panagrolaimomorpha</taxon>
        <taxon>Panagrolaimoidea</taxon>
        <taxon>Panagrolaimidae</taxon>
        <taxon>Panagrolaimus</taxon>
    </lineage>
</organism>
<evidence type="ECO:0000313" key="1">
    <source>
        <dbReference type="Proteomes" id="UP000887576"/>
    </source>
</evidence>
<proteinExistence type="predicted"/>